<feature type="domain" description="ANTAR" evidence="4">
    <location>
        <begin position="171"/>
        <end position="232"/>
    </location>
</feature>
<name>A0ABV3BSR7_9ACTN</name>
<dbReference type="InterPro" id="IPR011006">
    <property type="entry name" value="CheY-like_superfamily"/>
</dbReference>
<organism evidence="5 6">
    <name type="scientific">Streptomyces atriruber</name>
    <dbReference type="NCBI Taxonomy" id="545121"/>
    <lineage>
        <taxon>Bacteria</taxon>
        <taxon>Bacillati</taxon>
        <taxon>Actinomycetota</taxon>
        <taxon>Actinomycetes</taxon>
        <taxon>Kitasatosporales</taxon>
        <taxon>Streptomycetaceae</taxon>
        <taxon>Streptomyces</taxon>
    </lineage>
</organism>
<feature type="region of interest" description="Disordered" evidence="3">
    <location>
        <begin position="45"/>
        <end position="99"/>
    </location>
</feature>
<dbReference type="SMART" id="SM01012">
    <property type="entry name" value="ANTAR"/>
    <property type="match status" value="1"/>
</dbReference>
<protein>
    <submittedName>
        <fullName evidence="5">ANTAR domain-containing protein</fullName>
    </submittedName>
</protein>
<dbReference type="InterPro" id="IPR012074">
    <property type="entry name" value="GAF_ANTAR"/>
</dbReference>
<proteinExistence type="predicted"/>
<dbReference type="RefSeq" id="WP_359353126.1">
    <property type="nucleotide sequence ID" value="NZ_JBEYXV010000013.1"/>
</dbReference>
<dbReference type="SUPFAM" id="SSF55781">
    <property type="entry name" value="GAF domain-like"/>
    <property type="match status" value="1"/>
</dbReference>
<dbReference type="EMBL" id="JBEYXV010000013">
    <property type="protein sequence ID" value="MEU6824051.1"/>
    <property type="molecule type" value="Genomic_DNA"/>
</dbReference>
<keyword evidence="2" id="KW-0804">Transcription</keyword>
<evidence type="ECO:0000256" key="1">
    <source>
        <dbReference type="ARBA" id="ARBA00023015"/>
    </source>
</evidence>
<dbReference type="Gene3D" id="3.30.450.40">
    <property type="match status" value="1"/>
</dbReference>
<evidence type="ECO:0000313" key="5">
    <source>
        <dbReference type="EMBL" id="MEU6824051.1"/>
    </source>
</evidence>
<dbReference type="Gene3D" id="1.10.10.10">
    <property type="entry name" value="Winged helix-like DNA-binding domain superfamily/Winged helix DNA-binding domain"/>
    <property type="match status" value="1"/>
</dbReference>
<dbReference type="PIRSF" id="PIRSF036625">
    <property type="entry name" value="GAF_ANTAR"/>
    <property type="match status" value="1"/>
</dbReference>
<dbReference type="PROSITE" id="PS50921">
    <property type="entry name" value="ANTAR"/>
    <property type="match status" value="1"/>
</dbReference>
<sequence>MTPQQQLADLFVALAGSSQDGALDVPGTLAVLACGSPSLLGTTASSVVYDPGGGEGPQASGSDPDVTDLEREALSWREGPAHSPHRTDAHLAAPTPLDSPAARRRWPRYAPAALALGHTHVVALPLRVPTRTLGALVLFSDQGGVPTPAAMALGRSLADFTAVTLQRAREAEDDRMLAGQLERALTSRVIIEQAKGVLATRRSLTMEEAFEVLRSHARSHRRLLHDVAREVVEGHADPALTDPSV</sequence>
<gene>
    <name evidence="5" type="ORF">ABZ921_25760</name>
</gene>
<dbReference type="Pfam" id="PF03861">
    <property type="entry name" value="ANTAR"/>
    <property type="match status" value="1"/>
</dbReference>
<evidence type="ECO:0000313" key="6">
    <source>
        <dbReference type="Proteomes" id="UP001551176"/>
    </source>
</evidence>
<dbReference type="InterPro" id="IPR036388">
    <property type="entry name" value="WH-like_DNA-bd_sf"/>
</dbReference>
<dbReference type="SUPFAM" id="SSF52172">
    <property type="entry name" value="CheY-like"/>
    <property type="match status" value="1"/>
</dbReference>
<dbReference type="InterPro" id="IPR029016">
    <property type="entry name" value="GAF-like_dom_sf"/>
</dbReference>
<comment type="caution">
    <text evidence="5">The sequence shown here is derived from an EMBL/GenBank/DDBJ whole genome shotgun (WGS) entry which is preliminary data.</text>
</comment>
<evidence type="ECO:0000259" key="4">
    <source>
        <dbReference type="PROSITE" id="PS50921"/>
    </source>
</evidence>
<evidence type="ECO:0000256" key="2">
    <source>
        <dbReference type="ARBA" id="ARBA00023163"/>
    </source>
</evidence>
<dbReference type="InterPro" id="IPR005561">
    <property type="entry name" value="ANTAR"/>
</dbReference>
<keyword evidence="6" id="KW-1185">Reference proteome</keyword>
<dbReference type="Proteomes" id="UP001551176">
    <property type="component" value="Unassembled WGS sequence"/>
</dbReference>
<evidence type="ECO:0000256" key="3">
    <source>
        <dbReference type="SAM" id="MobiDB-lite"/>
    </source>
</evidence>
<keyword evidence="1" id="KW-0805">Transcription regulation</keyword>
<reference evidence="5 6" key="1">
    <citation type="submission" date="2024-06" db="EMBL/GenBank/DDBJ databases">
        <title>The Natural Products Discovery Center: Release of the First 8490 Sequenced Strains for Exploring Actinobacteria Biosynthetic Diversity.</title>
        <authorList>
            <person name="Kalkreuter E."/>
            <person name="Kautsar S.A."/>
            <person name="Yang D."/>
            <person name="Bader C.D."/>
            <person name="Teijaro C.N."/>
            <person name="Fluegel L."/>
            <person name="Davis C.M."/>
            <person name="Simpson J.R."/>
            <person name="Lauterbach L."/>
            <person name="Steele A.D."/>
            <person name="Gui C."/>
            <person name="Meng S."/>
            <person name="Li G."/>
            <person name="Viehrig K."/>
            <person name="Ye F."/>
            <person name="Su P."/>
            <person name="Kiefer A.F."/>
            <person name="Nichols A."/>
            <person name="Cepeda A.J."/>
            <person name="Yan W."/>
            <person name="Fan B."/>
            <person name="Jiang Y."/>
            <person name="Adhikari A."/>
            <person name="Zheng C.-J."/>
            <person name="Schuster L."/>
            <person name="Cowan T.M."/>
            <person name="Smanski M.J."/>
            <person name="Chevrette M.G."/>
            <person name="De Carvalho L.P.S."/>
            <person name="Shen B."/>
        </authorList>
    </citation>
    <scope>NUCLEOTIDE SEQUENCE [LARGE SCALE GENOMIC DNA]</scope>
    <source>
        <strain evidence="5 6">NPDC046838</strain>
    </source>
</reference>
<accession>A0ABV3BSR7</accession>